<dbReference type="GO" id="GO:0008033">
    <property type="term" value="P:tRNA processing"/>
    <property type="evidence" value="ECO:0007669"/>
    <property type="project" value="UniProtKB-KW"/>
</dbReference>
<keyword evidence="10 11" id="KW-0694">RNA-binding</keyword>
<dbReference type="InterPro" id="IPR002646">
    <property type="entry name" value="PolA_pol_head_dom"/>
</dbReference>
<sequence length="516" mass="59083">MDIKCNDKELFVFKKIAHAAEELGMPTYVIGGFVRDKLLGRPTKDADIVCVGDGIQLAHKVAERFQPKPSVSFFKNFGTAQIKLKHFYEMHEGKVDHEHLINEEEENNSEDQNTLPMDREGRGEASALEIEFVGARKESYRYHSRNPEVVPGTLKDDQDRRDFTINAMAISLNTADYGKLIDPFNGVLDLERKIIQTPLDPGQTFSDDPLRMMRAVRFAAQLNFTIAPETFQSIKDQADRIRIISQERITEELNKILLSAKPSVGLDLLYQCGLLHIIFPQLVDLAGAEYIDGLGHKDNFYHTLQVVDNISKHTNDLWLRWAALLHDIAKPATKKFEKGHGWTFHGHEVVGGRMVPRLFTKLKLPQNEKMRFVRKLVELHLRPISLTKENITDSAIRRLLFDAGDDIDALMLLCEADITSKNKQKVIRYLENFELVRQRLKEVEEKDRIRNWQPPITGEIIMDIFGLSPCKIVGDLKNCIREAILDGEIDNSYDAAYDFMMKKATEMGLQIVRKEP</sequence>
<evidence type="ECO:0000256" key="11">
    <source>
        <dbReference type="RuleBase" id="RU003953"/>
    </source>
</evidence>
<evidence type="ECO:0000259" key="12">
    <source>
        <dbReference type="PROSITE" id="PS51831"/>
    </source>
</evidence>
<evidence type="ECO:0000313" key="13">
    <source>
        <dbReference type="EMBL" id="OQP40862.1"/>
    </source>
</evidence>
<keyword evidence="8" id="KW-0067">ATP-binding</keyword>
<keyword evidence="2 11" id="KW-0808">Transferase</keyword>
<dbReference type="Pfam" id="PF01743">
    <property type="entry name" value="PolyA_pol"/>
    <property type="match status" value="1"/>
</dbReference>
<dbReference type="CDD" id="cd05398">
    <property type="entry name" value="NT_ClassII-CCAase"/>
    <property type="match status" value="1"/>
</dbReference>
<evidence type="ECO:0000256" key="9">
    <source>
        <dbReference type="ARBA" id="ARBA00022842"/>
    </source>
</evidence>
<keyword evidence="3" id="KW-0819">tRNA processing</keyword>
<dbReference type="InterPro" id="IPR032828">
    <property type="entry name" value="PolyA_RNA-bd"/>
</dbReference>
<dbReference type="Proteomes" id="UP000192610">
    <property type="component" value="Unassembled WGS sequence"/>
</dbReference>
<dbReference type="SUPFAM" id="SSF81891">
    <property type="entry name" value="Poly A polymerase C-terminal region-like"/>
    <property type="match status" value="1"/>
</dbReference>
<dbReference type="InterPro" id="IPR043519">
    <property type="entry name" value="NT_sf"/>
</dbReference>
<dbReference type="AlphaFoldDB" id="A0A1V9E437"/>
<name>A0A1V9E437_9BACT</name>
<evidence type="ECO:0000256" key="4">
    <source>
        <dbReference type="ARBA" id="ARBA00022695"/>
    </source>
</evidence>
<keyword evidence="14" id="KW-1185">Reference proteome</keyword>
<dbReference type="InterPro" id="IPR050124">
    <property type="entry name" value="tRNA_CCA-adding_enzyme"/>
</dbReference>
<evidence type="ECO:0000256" key="1">
    <source>
        <dbReference type="ARBA" id="ARBA00001946"/>
    </source>
</evidence>
<protein>
    <submittedName>
        <fullName evidence="13">tRNA nucleotidyltransferase</fullName>
    </submittedName>
</protein>
<gene>
    <name evidence="13" type="ORF">A4H97_14735</name>
</gene>
<dbReference type="InterPro" id="IPR006674">
    <property type="entry name" value="HD_domain"/>
</dbReference>
<dbReference type="RefSeq" id="WP_081203844.1">
    <property type="nucleotide sequence ID" value="NZ_FOCZ01000007.1"/>
</dbReference>
<evidence type="ECO:0000256" key="2">
    <source>
        <dbReference type="ARBA" id="ARBA00022679"/>
    </source>
</evidence>
<dbReference type="PROSITE" id="PS51831">
    <property type="entry name" value="HD"/>
    <property type="match status" value="1"/>
</dbReference>
<proteinExistence type="inferred from homology"/>
<accession>A0A1V9E437</accession>
<evidence type="ECO:0000256" key="5">
    <source>
        <dbReference type="ARBA" id="ARBA00022723"/>
    </source>
</evidence>
<comment type="similarity">
    <text evidence="11">Belongs to the tRNA nucleotidyltransferase/poly(A) polymerase family.</text>
</comment>
<dbReference type="Gene3D" id="3.30.460.10">
    <property type="entry name" value="Beta Polymerase, domain 2"/>
    <property type="match status" value="1"/>
</dbReference>
<reference evidence="14" key="1">
    <citation type="submission" date="2016-04" db="EMBL/GenBank/DDBJ databases">
        <authorList>
            <person name="Chen L."/>
            <person name="Zhuang W."/>
            <person name="Wang G."/>
        </authorList>
    </citation>
    <scope>NUCLEOTIDE SEQUENCE [LARGE SCALE GENOMIC DNA]</scope>
    <source>
        <strain evidence="14">17621</strain>
    </source>
</reference>
<evidence type="ECO:0000313" key="14">
    <source>
        <dbReference type="Proteomes" id="UP000192610"/>
    </source>
</evidence>
<keyword evidence="6" id="KW-0547">Nucleotide-binding</keyword>
<dbReference type="CDD" id="cd00077">
    <property type="entry name" value="HDc"/>
    <property type="match status" value="1"/>
</dbReference>
<dbReference type="Gene3D" id="1.10.3090.10">
    <property type="entry name" value="cca-adding enzyme, domain 2"/>
    <property type="match status" value="1"/>
</dbReference>
<dbReference type="InterPro" id="IPR003607">
    <property type="entry name" value="HD/PDEase_dom"/>
</dbReference>
<dbReference type="PANTHER" id="PTHR47545">
    <property type="entry name" value="MULTIFUNCTIONAL CCA PROTEIN"/>
    <property type="match status" value="1"/>
</dbReference>
<dbReference type="GO" id="GO:0046872">
    <property type="term" value="F:metal ion binding"/>
    <property type="evidence" value="ECO:0007669"/>
    <property type="project" value="UniProtKB-KW"/>
</dbReference>
<evidence type="ECO:0000256" key="7">
    <source>
        <dbReference type="ARBA" id="ARBA00022800"/>
    </source>
</evidence>
<feature type="domain" description="HD" evidence="12">
    <location>
        <begin position="299"/>
        <end position="410"/>
    </location>
</feature>
<evidence type="ECO:0000256" key="6">
    <source>
        <dbReference type="ARBA" id="ARBA00022741"/>
    </source>
</evidence>
<dbReference type="GO" id="GO:0005524">
    <property type="term" value="F:ATP binding"/>
    <property type="evidence" value="ECO:0007669"/>
    <property type="project" value="UniProtKB-KW"/>
</dbReference>
<dbReference type="InterPro" id="IPR006675">
    <property type="entry name" value="HDIG_dom"/>
</dbReference>
<dbReference type="SMART" id="SM00471">
    <property type="entry name" value="HDc"/>
    <property type="match status" value="1"/>
</dbReference>
<dbReference type="OrthoDB" id="9805698at2"/>
<dbReference type="Pfam" id="PF12627">
    <property type="entry name" value="PolyA_pol_RNAbd"/>
    <property type="match status" value="1"/>
</dbReference>
<dbReference type="NCBIfam" id="TIGR00277">
    <property type="entry name" value="HDIG"/>
    <property type="match status" value="1"/>
</dbReference>
<comment type="caution">
    <text evidence="13">The sequence shown here is derived from an EMBL/GenBank/DDBJ whole genome shotgun (WGS) entry which is preliminary data.</text>
</comment>
<organism evidence="13 14">
    <name type="scientific">Niastella yeongjuensis</name>
    <dbReference type="NCBI Taxonomy" id="354355"/>
    <lineage>
        <taxon>Bacteria</taxon>
        <taxon>Pseudomonadati</taxon>
        <taxon>Bacteroidota</taxon>
        <taxon>Chitinophagia</taxon>
        <taxon>Chitinophagales</taxon>
        <taxon>Chitinophagaceae</taxon>
        <taxon>Niastella</taxon>
    </lineage>
</organism>
<dbReference type="PANTHER" id="PTHR47545:SF1">
    <property type="entry name" value="MULTIFUNCTIONAL CCA PROTEIN"/>
    <property type="match status" value="1"/>
</dbReference>
<keyword evidence="7" id="KW-0692">RNA repair</keyword>
<evidence type="ECO:0000256" key="3">
    <source>
        <dbReference type="ARBA" id="ARBA00022694"/>
    </source>
</evidence>
<keyword evidence="5" id="KW-0479">Metal-binding</keyword>
<dbReference type="EMBL" id="LVXG01000067">
    <property type="protein sequence ID" value="OQP40862.1"/>
    <property type="molecule type" value="Genomic_DNA"/>
</dbReference>
<keyword evidence="9" id="KW-0460">Magnesium</keyword>
<keyword evidence="4" id="KW-0548">Nucleotidyltransferase</keyword>
<dbReference type="Pfam" id="PF01966">
    <property type="entry name" value="HD"/>
    <property type="match status" value="1"/>
</dbReference>
<dbReference type="GO" id="GO:0016779">
    <property type="term" value="F:nucleotidyltransferase activity"/>
    <property type="evidence" value="ECO:0007669"/>
    <property type="project" value="UniProtKB-KW"/>
</dbReference>
<comment type="cofactor">
    <cofactor evidence="1">
        <name>Mg(2+)</name>
        <dbReference type="ChEBI" id="CHEBI:18420"/>
    </cofactor>
</comment>
<dbReference type="SUPFAM" id="SSF81301">
    <property type="entry name" value="Nucleotidyltransferase"/>
    <property type="match status" value="2"/>
</dbReference>
<dbReference type="GO" id="GO:0003723">
    <property type="term" value="F:RNA binding"/>
    <property type="evidence" value="ECO:0007669"/>
    <property type="project" value="UniProtKB-KW"/>
</dbReference>
<evidence type="ECO:0000256" key="8">
    <source>
        <dbReference type="ARBA" id="ARBA00022840"/>
    </source>
</evidence>
<dbReference type="GO" id="GO:0042245">
    <property type="term" value="P:RNA repair"/>
    <property type="evidence" value="ECO:0007669"/>
    <property type="project" value="UniProtKB-KW"/>
</dbReference>
<dbReference type="STRING" id="354355.SAMN05660816_04104"/>
<evidence type="ECO:0000256" key="10">
    <source>
        <dbReference type="ARBA" id="ARBA00022884"/>
    </source>
</evidence>